<evidence type="ECO:0000256" key="7">
    <source>
        <dbReference type="ARBA" id="ARBA00047344"/>
    </source>
</evidence>
<comment type="function">
    <text evidence="8">Catalyzes the reductive methylation of 2'-deoxyuridine-5'-monophosphate (dUMP) to 2'-deoxythymidine-5'-monophosphate (dTMP) while utilizing 5,10-methylenetetrahydrofolate (mTHF) as the methyl donor and reductant in the reaction, yielding dihydrofolate (DHF) as a by-product. This enzymatic reaction provides an intracellular de novo source of dTMP, an essential precursor for DNA biosynthesis.</text>
</comment>
<dbReference type="PROSITE" id="PS00091">
    <property type="entry name" value="THYMIDYLATE_SYNTHASE"/>
    <property type="match status" value="1"/>
</dbReference>
<dbReference type="Proteomes" id="UP000193834">
    <property type="component" value="Unassembled WGS sequence"/>
</dbReference>
<dbReference type="HAMAP" id="MF_00008">
    <property type="entry name" value="Thymidy_synth_bact"/>
    <property type="match status" value="1"/>
</dbReference>
<feature type="binding site" description="in other chain" evidence="8">
    <location>
        <position position="177"/>
    </location>
    <ligand>
        <name>dUMP</name>
        <dbReference type="ChEBI" id="CHEBI:246422"/>
        <note>ligand shared between dimeric partners</note>
    </ligand>
</feature>
<dbReference type="InterPro" id="IPR036926">
    <property type="entry name" value="Thymidate_synth/dCMP_Mease_sf"/>
</dbReference>
<dbReference type="PANTHER" id="PTHR11548">
    <property type="entry name" value="THYMIDYLATE SYNTHASE 1"/>
    <property type="match status" value="1"/>
</dbReference>
<feature type="binding site" evidence="8">
    <location>
        <position position="169"/>
    </location>
    <ligand>
        <name>(6R)-5,10-methylene-5,6,7,8-tetrahydrofolate</name>
        <dbReference type="ChEBI" id="CHEBI:15636"/>
    </ligand>
</feature>
<dbReference type="UniPathway" id="UPA00575"/>
<dbReference type="NCBIfam" id="TIGR03284">
    <property type="entry name" value="thym_sym"/>
    <property type="match status" value="2"/>
</dbReference>
<gene>
    <name evidence="8" type="primary">thyA</name>
    <name evidence="11" type="ORF">SAMN06295960_1370</name>
</gene>
<feature type="domain" description="Thymidylate synthase/dCMP hydroxymethylase" evidence="10">
    <location>
        <begin position="2"/>
        <end position="264"/>
    </location>
</feature>
<dbReference type="FunFam" id="3.30.572.10:FF:000001">
    <property type="entry name" value="Thymidylate synthase"/>
    <property type="match status" value="1"/>
</dbReference>
<feature type="active site" evidence="9">
    <location>
        <position position="146"/>
    </location>
</feature>
<keyword evidence="4 8" id="KW-0489">Methyltransferase</keyword>
<dbReference type="RefSeq" id="WP_085493516.1">
    <property type="nucleotide sequence ID" value="NZ_FXAZ01000001.1"/>
</dbReference>
<dbReference type="EC" id="2.1.1.45" evidence="2 8"/>
<accession>A0A1X7J930</accession>
<feature type="binding site" description="in other chain" evidence="8">
    <location>
        <begin position="166"/>
        <end position="169"/>
    </location>
    <ligand>
        <name>dUMP</name>
        <dbReference type="ChEBI" id="CHEBI:246422"/>
        <note>ligand shared between dimeric partners</note>
    </ligand>
</feature>
<comment type="subunit">
    <text evidence="1 8">Homodimer.</text>
</comment>
<dbReference type="OrthoDB" id="9774633at2"/>
<dbReference type="InterPro" id="IPR020940">
    <property type="entry name" value="Thymidylate_synthase_AS"/>
</dbReference>
<feature type="binding site" description="in other chain" evidence="8">
    <location>
        <position position="21"/>
    </location>
    <ligand>
        <name>dUMP</name>
        <dbReference type="ChEBI" id="CHEBI:246422"/>
        <note>ligand shared between dimeric partners</note>
    </ligand>
</feature>
<dbReference type="STRING" id="1852522.SAMN06295960_1370"/>
<proteinExistence type="inferred from homology"/>
<dbReference type="GO" id="GO:0032259">
    <property type="term" value="P:methylation"/>
    <property type="evidence" value="ECO:0007669"/>
    <property type="project" value="UniProtKB-KW"/>
</dbReference>
<keyword evidence="12" id="KW-1185">Reference proteome</keyword>
<keyword evidence="6 8" id="KW-0545">Nucleotide biosynthesis</keyword>
<feature type="binding site" evidence="8">
    <location>
        <begin position="126"/>
        <end position="127"/>
    </location>
    <ligand>
        <name>dUMP</name>
        <dbReference type="ChEBI" id="CHEBI:246422"/>
        <note>ligand shared between dimeric partners</note>
    </ligand>
</feature>
<dbReference type="PRINTS" id="PR00108">
    <property type="entry name" value="THYMDSNTHASE"/>
</dbReference>
<dbReference type="CDD" id="cd00351">
    <property type="entry name" value="TS_Pyrimidine_HMase"/>
    <property type="match status" value="1"/>
</dbReference>
<dbReference type="InterPro" id="IPR023451">
    <property type="entry name" value="Thymidate_synth/dCMP_Mease_dom"/>
</dbReference>
<dbReference type="EMBL" id="FXAZ01000001">
    <property type="protein sequence ID" value="SMG24311.1"/>
    <property type="molecule type" value="Genomic_DNA"/>
</dbReference>
<dbReference type="AlphaFoldDB" id="A0A1X7J930"/>
<dbReference type="SUPFAM" id="SSF55831">
    <property type="entry name" value="Thymidylate synthase/dCMP hydroxymethylase"/>
    <property type="match status" value="1"/>
</dbReference>
<sequence>MKAYLDLLQDVLTNGVKKEDRTGTGTLSVFGRQLRFDLQEGFPLVTTKRLHLKSIVHELLWFLSGETNIRYLKENGVSIWDEWADENGNLGPVYGSQWRNWETKDGKVIDQITNVIEQIKHNPDSRRLLVSAWNVGEVDQMKLPPCHYAFQFYVAEGKLSCMLNMRSVDTFLGLPFNIASYALLTHMVAQQCGLEPGEFVWTGGDVHIYSNHMEQVKTQLERDPYPLPKLIIKRKPDSIFEYTFDDFEFEDYTYHPTIKAPVAV</sequence>
<evidence type="ECO:0000256" key="5">
    <source>
        <dbReference type="ARBA" id="ARBA00022679"/>
    </source>
</evidence>
<dbReference type="GO" id="GO:0006235">
    <property type="term" value="P:dTTP biosynthetic process"/>
    <property type="evidence" value="ECO:0007669"/>
    <property type="project" value="UniProtKB-UniRule"/>
</dbReference>
<dbReference type="GO" id="GO:0006231">
    <property type="term" value="P:dTMP biosynthetic process"/>
    <property type="evidence" value="ECO:0007669"/>
    <property type="project" value="UniProtKB-UniRule"/>
</dbReference>
<comment type="subcellular location">
    <subcellularLocation>
        <location evidence="8">Cytoplasm</location>
    </subcellularLocation>
</comment>
<feature type="binding site" evidence="8">
    <location>
        <position position="51"/>
    </location>
    <ligand>
        <name>(6R)-5,10-methylene-5,6,7,8-tetrahydrofolate</name>
        <dbReference type="ChEBI" id="CHEBI:15636"/>
    </ligand>
</feature>
<dbReference type="PANTHER" id="PTHR11548:SF9">
    <property type="entry name" value="THYMIDYLATE SYNTHASE"/>
    <property type="match status" value="1"/>
</dbReference>
<evidence type="ECO:0000256" key="1">
    <source>
        <dbReference type="ARBA" id="ARBA00011738"/>
    </source>
</evidence>
<reference evidence="11 12" key="1">
    <citation type="submission" date="2017-04" db="EMBL/GenBank/DDBJ databases">
        <authorList>
            <person name="Afonso C.L."/>
            <person name="Miller P.J."/>
            <person name="Scott M.A."/>
            <person name="Spackman E."/>
            <person name="Goraichik I."/>
            <person name="Dimitrov K.M."/>
            <person name="Suarez D.L."/>
            <person name="Swayne D.E."/>
        </authorList>
    </citation>
    <scope>NUCLEOTIDE SEQUENCE [LARGE SCALE GENOMIC DNA]</scope>
    <source>
        <strain evidence="11 12">11</strain>
    </source>
</reference>
<evidence type="ECO:0000256" key="9">
    <source>
        <dbReference type="PROSITE-ProRule" id="PRU10016"/>
    </source>
</evidence>
<evidence type="ECO:0000256" key="4">
    <source>
        <dbReference type="ARBA" id="ARBA00022603"/>
    </source>
</evidence>
<evidence type="ECO:0000256" key="2">
    <source>
        <dbReference type="ARBA" id="ARBA00011947"/>
    </source>
</evidence>
<evidence type="ECO:0000256" key="3">
    <source>
        <dbReference type="ARBA" id="ARBA00022490"/>
    </source>
</evidence>
<dbReference type="Gene3D" id="3.30.572.10">
    <property type="entry name" value="Thymidylate synthase/dCMP hydroxymethylase domain"/>
    <property type="match status" value="1"/>
</dbReference>
<feature type="binding site" description="in other chain" evidence="8">
    <location>
        <begin position="207"/>
        <end position="209"/>
    </location>
    <ligand>
        <name>dUMP</name>
        <dbReference type="ChEBI" id="CHEBI:246422"/>
        <note>ligand shared between dimeric partners</note>
    </ligand>
</feature>
<evidence type="ECO:0000313" key="11">
    <source>
        <dbReference type="EMBL" id="SMG24311.1"/>
    </source>
</evidence>
<keyword evidence="3 8" id="KW-0963">Cytoplasm</keyword>
<organism evidence="11 12">
    <name type="scientific">Paenibacillus aquistagni</name>
    <dbReference type="NCBI Taxonomy" id="1852522"/>
    <lineage>
        <taxon>Bacteria</taxon>
        <taxon>Bacillati</taxon>
        <taxon>Bacillota</taxon>
        <taxon>Bacilli</taxon>
        <taxon>Bacillales</taxon>
        <taxon>Paenibacillaceae</taxon>
        <taxon>Paenibacillus</taxon>
    </lineage>
</organism>
<comment type="pathway">
    <text evidence="8">Pyrimidine metabolism; dTTP biosynthesis.</text>
</comment>
<feature type="binding site" evidence="8">
    <location>
        <position position="263"/>
    </location>
    <ligand>
        <name>(6R)-5,10-methylene-5,6,7,8-tetrahydrofolate</name>
        <dbReference type="ChEBI" id="CHEBI:15636"/>
    </ligand>
</feature>
<evidence type="ECO:0000313" key="12">
    <source>
        <dbReference type="Proteomes" id="UP000193834"/>
    </source>
</evidence>
<dbReference type="GO" id="GO:0005829">
    <property type="term" value="C:cytosol"/>
    <property type="evidence" value="ECO:0007669"/>
    <property type="project" value="TreeGrafter"/>
</dbReference>
<dbReference type="Pfam" id="PF00303">
    <property type="entry name" value="Thymidylat_synt"/>
    <property type="match status" value="1"/>
</dbReference>
<feature type="active site" description="Nucleophile" evidence="8">
    <location>
        <position position="146"/>
    </location>
</feature>
<comment type="similarity">
    <text evidence="8">Belongs to the thymidylate synthase family. Bacterial-type ThyA subfamily.</text>
</comment>
<evidence type="ECO:0000259" key="10">
    <source>
        <dbReference type="Pfam" id="PF00303"/>
    </source>
</evidence>
<name>A0A1X7J930_9BACL</name>
<dbReference type="NCBIfam" id="NF002499">
    <property type="entry name" value="PRK01827.1-5"/>
    <property type="match status" value="1"/>
</dbReference>
<dbReference type="GO" id="GO:0004799">
    <property type="term" value="F:thymidylate synthase activity"/>
    <property type="evidence" value="ECO:0007669"/>
    <property type="project" value="UniProtKB-UniRule"/>
</dbReference>
<comment type="catalytic activity">
    <reaction evidence="7 8">
        <text>dUMP + (6R)-5,10-methylene-5,6,7,8-tetrahydrofolate = 7,8-dihydrofolate + dTMP</text>
        <dbReference type="Rhea" id="RHEA:12104"/>
        <dbReference type="ChEBI" id="CHEBI:15636"/>
        <dbReference type="ChEBI" id="CHEBI:57451"/>
        <dbReference type="ChEBI" id="CHEBI:63528"/>
        <dbReference type="ChEBI" id="CHEBI:246422"/>
        <dbReference type="EC" id="2.1.1.45"/>
    </reaction>
</comment>
<evidence type="ECO:0000256" key="8">
    <source>
        <dbReference type="HAMAP-Rule" id="MF_00008"/>
    </source>
</evidence>
<dbReference type="InterPro" id="IPR045097">
    <property type="entry name" value="Thymidate_synth/dCMP_Mease"/>
</dbReference>
<keyword evidence="5 8" id="KW-0808">Transferase</keyword>
<dbReference type="NCBIfam" id="NF002497">
    <property type="entry name" value="PRK01827.1-3"/>
    <property type="match status" value="1"/>
</dbReference>
<dbReference type="InterPro" id="IPR000398">
    <property type="entry name" value="Thymidylate_synthase"/>
</dbReference>
<evidence type="ECO:0000256" key="6">
    <source>
        <dbReference type="ARBA" id="ARBA00022727"/>
    </source>
</evidence>
<protein>
    <recommendedName>
        <fullName evidence="2 8">Thymidylate synthase</fullName>
        <shortName evidence="8">TS</shortName>
        <shortName evidence="8">TSase</shortName>
        <ecNumber evidence="2 8">2.1.1.45</ecNumber>
    </recommendedName>
</protein>